<dbReference type="VEuPathDB" id="VectorBase:LOC119178495"/>
<evidence type="ECO:0000256" key="2">
    <source>
        <dbReference type="SAM" id="MobiDB-lite"/>
    </source>
</evidence>
<gene>
    <name evidence="3" type="ORF">HPB51_017993</name>
</gene>
<feature type="coiled-coil region" evidence="1">
    <location>
        <begin position="84"/>
        <end position="111"/>
    </location>
</feature>
<keyword evidence="1" id="KW-0175">Coiled coil</keyword>
<evidence type="ECO:0000313" key="4">
    <source>
        <dbReference type="Proteomes" id="UP000821866"/>
    </source>
</evidence>
<proteinExistence type="predicted"/>
<feature type="region of interest" description="Disordered" evidence="2">
    <location>
        <begin position="417"/>
        <end position="442"/>
    </location>
</feature>
<reference evidence="3" key="2">
    <citation type="submission" date="2021-09" db="EMBL/GenBank/DDBJ databases">
        <authorList>
            <person name="Jia N."/>
            <person name="Wang J."/>
            <person name="Shi W."/>
            <person name="Du L."/>
            <person name="Sun Y."/>
            <person name="Zhan W."/>
            <person name="Jiang J."/>
            <person name="Wang Q."/>
            <person name="Zhang B."/>
            <person name="Ji P."/>
            <person name="Sakyi L.B."/>
            <person name="Cui X."/>
            <person name="Yuan T."/>
            <person name="Jiang B."/>
            <person name="Yang W."/>
            <person name="Lam T.T.-Y."/>
            <person name="Chang Q."/>
            <person name="Ding S."/>
            <person name="Wang X."/>
            <person name="Zhu J."/>
            <person name="Ruan X."/>
            <person name="Zhao L."/>
            <person name="Wei J."/>
            <person name="Que T."/>
            <person name="Du C."/>
            <person name="Cheng J."/>
            <person name="Dai P."/>
            <person name="Han X."/>
            <person name="Huang E."/>
            <person name="Gao Y."/>
            <person name="Liu J."/>
            <person name="Shao H."/>
            <person name="Ye R."/>
            <person name="Li L."/>
            <person name="Wei W."/>
            <person name="Wang X."/>
            <person name="Wang C."/>
            <person name="Huo Q."/>
            <person name="Li W."/>
            <person name="Guo W."/>
            <person name="Chen H."/>
            <person name="Chen S."/>
            <person name="Zhou L."/>
            <person name="Zhou L."/>
            <person name="Ni X."/>
            <person name="Tian J."/>
            <person name="Zhou Y."/>
            <person name="Sheng Y."/>
            <person name="Liu T."/>
            <person name="Pan Y."/>
            <person name="Xia L."/>
            <person name="Li J."/>
            <person name="Zhao F."/>
            <person name="Cao W."/>
        </authorList>
    </citation>
    <scope>NUCLEOTIDE SEQUENCE</scope>
    <source>
        <strain evidence="3">Rmic-2018</strain>
        <tissue evidence="3">Larvae</tissue>
    </source>
</reference>
<feature type="region of interest" description="Disordered" evidence="2">
    <location>
        <begin position="336"/>
        <end position="372"/>
    </location>
</feature>
<dbReference type="AlphaFoldDB" id="A0A9J6D5Y4"/>
<evidence type="ECO:0000256" key="1">
    <source>
        <dbReference type="SAM" id="Coils"/>
    </source>
</evidence>
<feature type="compositionally biased region" description="Polar residues" evidence="2">
    <location>
        <begin position="340"/>
        <end position="357"/>
    </location>
</feature>
<dbReference type="EMBL" id="JABSTU010000011">
    <property type="protein sequence ID" value="KAH8009473.1"/>
    <property type="molecule type" value="Genomic_DNA"/>
</dbReference>
<keyword evidence="4" id="KW-1185">Reference proteome</keyword>
<protein>
    <submittedName>
        <fullName evidence="3">Uncharacterized protein</fullName>
    </submittedName>
</protein>
<evidence type="ECO:0000313" key="3">
    <source>
        <dbReference type="EMBL" id="KAH8009473.1"/>
    </source>
</evidence>
<feature type="coiled-coil region" evidence="1">
    <location>
        <begin position="141"/>
        <end position="179"/>
    </location>
</feature>
<sequence>MNRQRELAAKQRERLRPSQHVGTLTRDLEANRSPPTPHFAKLQRLKYTRGTMTDLNLQRLLELEAAQRRAQSLELTVELEAACSDKQKQNIAELQALLQERDEEIEALHQAVDVQVSPLREKLRSLEEEMVSRERVDSEQRECLKQELARAREAHEASSRRLQLRLHEVQQLHAKAQEALQSEVLALRDDLSRSVPKDEAAATLNKAVSAEREQQQSKHHEEIRLLEETWRGRLEAERKRLEQEHAQRIADLERQCQLNARMRTWNRTDLEKEMASYLEQASALDAQHQHTLEALRQQYEQEKQQIRQALTREHAEQMAKLRETVEAEKAALQQERHDVQVQSSSVHNTWQQVASRNGSDSSMPGGSSGQAAQMLTQEDIRSLVNRRVVEEVTRLCKMHEAEVAELKKTMKRQWSSEQQVGTSATEFSTMKEASSPLKAKEVQRLQQEHRAEVERLRAEMARMLQEKEEMLTARSDQRLLSTEASFQHELDELLDALRRAQADALQQDATHREQLRRTEATFRAQLETEKGHIALQHEQLVWRLREEHSQQLQTLRAEQLKEVEALRLELDREF</sequence>
<organism evidence="3 4">
    <name type="scientific">Rhipicephalus microplus</name>
    <name type="common">Cattle tick</name>
    <name type="synonym">Boophilus microplus</name>
    <dbReference type="NCBI Taxonomy" id="6941"/>
    <lineage>
        <taxon>Eukaryota</taxon>
        <taxon>Metazoa</taxon>
        <taxon>Ecdysozoa</taxon>
        <taxon>Arthropoda</taxon>
        <taxon>Chelicerata</taxon>
        <taxon>Arachnida</taxon>
        <taxon>Acari</taxon>
        <taxon>Parasitiformes</taxon>
        <taxon>Ixodida</taxon>
        <taxon>Ixodoidea</taxon>
        <taxon>Ixodidae</taxon>
        <taxon>Rhipicephalinae</taxon>
        <taxon>Rhipicephalus</taxon>
        <taxon>Boophilus</taxon>
    </lineage>
</organism>
<comment type="caution">
    <text evidence="3">The sequence shown here is derived from an EMBL/GenBank/DDBJ whole genome shotgun (WGS) entry which is preliminary data.</text>
</comment>
<name>A0A9J6D5Y4_RHIMP</name>
<dbReference type="Proteomes" id="UP000821866">
    <property type="component" value="Chromosome 9"/>
</dbReference>
<reference evidence="3" key="1">
    <citation type="journal article" date="2020" name="Cell">
        <title>Large-Scale Comparative Analyses of Tick Genomes Elucidate Their Genetic Diversity and Vector Capacities.</title>
        <authorList>
            <consortium name="Tick Genome and Microbiome Consortium (TIGMIC)"/>
            <person name="Jia N."/>
            <person name="Wang J."/>
            <person name="Shi W."/>
            <person name="Du L."/>
            <person name="Sun Y."/>
            <person name="Zhan W."/>
            <person name="Jiang J.F."/>
            <person name="Wang Q."/>
            <person name="Zhang B."/>
            <person name="Ji P."/>
            <person name="Bell-Sakyi L."/>
            <person name="Cui X.M."/>
            <person name="Yuan T.T."/>
            <person name="Jiang B.G."/>
            <person name="Yang W.F."/>
            <person name="Lam T.T."/>
            <person name="Chang Q.C."/>
            <person name="Ding S.J."/>
            <person name="Wang X.J."/>
            <person name="Zhu J.G."/>
            <person name="Ruan X.D."/>
            <person name="Zhao L."/>
            <person name="Wei J.T."/>
            <person name="Ye R.Z."/>
            <person name="Que T.C."/>
            <person name="Du C.H."/>
            <person name="Zhou Y.H."/>
            <person name="Cheng J.X."/>
            <person name="Dai P.F."/>
            <person name="Guo W.B."/>
            <person name="Han X.H."/>
            <person name="Huang E.J."/>
            <person name="Li L.F."/>
            <person name="Wei W."/>
            <person name="Gao Y.C."/>
            <person name="Liu J.Z."/>
            <person name="Shao H.Z."/>
            <person name="Wang X."/>
            <person name="Wang C.C."/>
            <person name="Yang T.C."/>
            <person name="Huo Q.B."/>
            <person name="Li W."/>
            <person name="Chen H.Y."/>
            <person name="Chen S.E."/>
            <person name="Zhou L.G."/>
            <person name="Ni X.B."/>
            <person name="Tian J.H."/>
            <person name="Sheng Y."/>
            <person name="Liu T."/>
            <person name="Pan Y.S."/>
            <person name="Xia L.Y."/>
            <person name="Li J."/>
            <person name="Zhao F."/>
            <person name="Cao W.C."/>
        </authorList>
    </citation>
    <scope>NUCLEOTIDE SEQUENCE</scope>
    <source>
        <strain evidence="3">Rmic-2018</strain>
    </source>
</reference>
<feature type="compositionally biased region" description="Polar residues" evidence="2">
    <location>
        <begin position="417"/>
        <end position="432"/>
    </location>
</feature>
<feature type="region of interest" description="Disordered" evidence="2">
    <location>
        <begin position="1"/>
        <end position="36"/>
    </location>
</feature>
<feature type="compositionally biased region" description="Basic and acidic residues" evidence="2">
    <location>
        <begin position="1"/>
        <end position="16"/>
    </location>
</feature>
<accession>A0A9J6D5Y4</accession>